<dbReference type="AlphaFoldDB" id="A0A7S0BWD6"/>
<proteinExistence type="predicted"/>
<accession>A0A7S0BWD6</accession>
<gene>
    <name evidence="1" type="ORF">PINE0816_LOCUS552</name>
</gene>
<sequence length="104" mass="12736">MGYLHCLITLFWFNNKSFEIILLFIENQRHIFQKLCKQFITPEFFFSLNCKIHLLKKKHKNIERQNASLEQSFHLFSFIAFFPSILRRHLLAQISLHQYMYKIL</sequence>
<name>A0A7S0BWD6_9STRA</name>
<reference evidence="1" key="1">
    <citation type="submission" date="2021-01" db="EMBL/GenBank/DDBJ databases">
        <authorList>
            <person name="Corre E."/>
            <person name="Pelletier E."/>
            <person name="Niang G."/>
            <person name="Scheremetjew M."/>
            <person name="Finn R."/>
            <person name="Kale V."/>
            <person name="Holt S."/>
            <person name="Cochrane G."/>
            <person name="Meng A."/>
            <person name="Brown T."/>
            <person name="Cohen L."/>
        </authorList>
    </citation>
    <scope>NUCLEOTIDE SEQUENCE</scope>
    <source>
        <strain evidence="1">CCAP1064/1</strain>
    </source>
</reference>
<protein>
    <submittedName>
        <fullName evidence="1">Uncharacterized protein</fullName>
    </submittedName>
</protein>
<organism evidence="1">
    <name type="scientific">Proboscia inermis</name>
    <dbReference type="NCBI Taxonomy" id="420281"/>
    <lineage>
        <taxon>Eukaryota</taxon>
        <taxon>Sar</taxon>
        <taxon>Stramenopiles</taxon>
        <taxon>Ochrophyta</taxon>
        <taxon>Bacillariophyta</taxon>
        <taxon>Coscinodiscophyceae</taxon>
        <taxon>Rhizosoleniophycidae</taxon>
        <taxon>Rhizosoleniales</taxon>
        <taxon>Rhizosoleniaceae</taxon>
        <taxon>Proboscia</taxon>
    </lineage>
</organism>
<evidence type="ECO:0000313" key="1">
    <source>
        <dbReference type="EMBL" id="CAD8404449.1"/>
    </source>
</evidence>
<dbReference type="EMBL" id="HBEL01001184">
    <property type="protein sequence ID" value="CAD8404449.1"/>
    <property type="molecule type" value="Transcribed_RNA"/>
</dbReference>